<dbReference type="RefSeq" id="WP_173078660.1">
    <property type="nucleotide sequence ID" value="NZ_BAABJB010000004.1"/>
</dbReference>
<gene>
    <name evidence="5" type="primary">fabF_1</name>
    <name evidence="5" type="ORF">Prum_052570</name>
</gene>
<dbReference type="Gene3D" id="3.40.47.10">
    <property type="match status" value="1"/>
</dbReference>
<evidence type="ECO:0000313" key="6">
    <source>
        <dbReference type="Proteomes" id="UP000482960"/>
    </source>
</evidence>
<sequence>MAETAVLTGLSAVTAAGRGTAPLLAAALDGAAAFGPVTRFDTGCQRVGTAATLPDATDLPDELAGVVDGACAEAGLSAADRASTPLLLAARVDATLARLSTGQRQGYGAAALAGIVAERCGLGGPLRAYTAACVAASTAIAEAASMIAAGRLDRAVVAAGFLVDPDNLALFDAGRALADDGRIRPFSAGRRGLLLGDGVAAVVLESASAARRRGTPPLARLAGWGRAGDAYHVCQPDPAGAGLAKAIDGALRRGGVRAGDVGYVNANGTGTRQSDPAEAAGLRRALGDAAGTTPVSSTKSVHGHALEASGLVELVLTVLALRAGRLPVNAGYLAPDPDCELDLVLDQPRPVEAGYALSVNSAFGGANTALLVGAA</sequence>
<evidence type="ECO:0000256" key="2">
    <source>
        <dbReference type="ARBA" id="ARBA00022679"/>
    </source>
</evidence>
<name>A0A6V8LG49_9ACTN</name>
<dbReference type="PROSITE" id="PS52004">
    <property type="entry name" value="KS3_2"/>
    <property type="match status" value="1"/>
</dbReference>
<keyword evidence="6" id="KW-1185">Reference proteome</keyword>
<evidence type="ECO:0000259" key="4">
    <source>
        <dbReference type="PROSITE" id="PS52004"/>
    </source>
</evidence>
<dbReference type="InterPro" id="IPR000794">
    <property type="entry name" value="Beta-ketoacyl_synthase"/>
</dbReference>
<dbReference type="InterPro" id="IPR016039">
    <property type="entry name" value="Thiolase-like"/>
</dbReference>
<dbReference type="InterPro" id="IPR020841">
    <property type="entry name" value="PKS_Beta-ketoAc_synthase_dom"/>
</dbReference>
<accession>A0A6V8LG49</accession>
<dbReference type="InterPro" id="IPR014030">
    <property type="entry name" value="Ketoacyl_synth_N"/>
</dbReference>
<dbReference type="SMART" id="SM00825">
    <property type="entry name" value="PKS_KS"/>
    <property type="match status" value="1"/>
</dbReference>
<proteinExistence type="inferred from homology"/>
<comment type="caution">
    <text evidence="5">The sequence shown here is derived from an EMBL/GenBank/DDBJ whole genome shotgun (WGS) entry which is preliminary data.</text>
</comment>
<reference evidence="5 6" key="2">
    <citation type="submission" date="2020-03" db="EMBL/GenBank/DDBJ databases">
        <authorList>
            <person name="Ichikawa N."/>
            <person name="Kimura A."/>
            <person name="Kitahashi Y."/>
            <person name="Uohara A."/>
        </authorList>
    </citation>
    <scope>NUCLEOTIDE SEQUENCE [LARGE SCALE GENOMIC DNA]</scope>
    <source>
        <strain evidence="5 6">NBRC 108638</strain>
    </source>
</reference>
<dbReference type="GO" id="GO:0004315">
    <property type="term" value="F:3-oxoacyl-[acyl-carrier-protein] synthase activity"/>
    <property type="evidence" value="ECO:0007669"/>
    <property type="project" value="TreeGrafter"/>
</dbReference>
<dbReference type="Pfam" id="PF02801">
    <property type="entry name" value="Ketoacyl-synt_C"/>
    <property type="match status" value="1"/>
</dbReference>
<dbReference type="PANTHER" id="PTHR11712:SF336">
    <property type="entry name" value="3-OXOACYL-[ACYL-CARRIER-PROTEIN] SYNTHASE, MITOCHONDRIAL"/>
    <property type="match status" value="1"/>
</dbReference>
<dbReference type="SUPFAM" id="SSF53901">
    <property type="entry name" value="Thiolase-like"/>
    <property type="match status" value="2"/>
</dbReference>
<reference evidence="5 6" key="1">
    <citation type="submission" date="2020-03" db="EMBL/GenBank/DDBJ databases">
        <title>Whole genome shotgun sequence of Phytohabitans rumicis NBRC 108638.</title>
        <authorList>
            <person name="Komaki H."/>
            <person name="Tamura T."/>
        </authorList>
    </citation>
    <scope>NUCLEOTIDE SEQUENCE [LARGE SCALE GENOMIC DNA]</scope>
    <source>
        <strain evidence="5 6">NBRC 108638</strain>
    </source>
</reference>
<dbReference type="GO" id="GO:0006633">
    <property type="term" value="P:fatty acid biosynthetic process"/>
    <property type="evidence" value="ECO:0007669"/>
    <property type="project" value="TreeGrafter"/>
</dbReference>
<comment type="similarity">
    <text evidence="1 3">Belongs to the thiolase-like superfamily. Beta-ketoacyl-ACP synthases family.</text>
</comment>
<evidence type="ECO:0000256" key="1">
    <source>
        <dbReference type="ARBA" id="ARBA00008467"/>
    </source>
</evidence>
<dbReference type="InterPro" id="IPR014031">
    <property type="entry name" value="Ketoacyl_synth_C"/>
</dbReference>
<dbReference type="EMBL" id="BLPG01000001">
    <property type="protein sequence ID" value="GFJ91615.1"/>
    <property type="molecule type" value="Genomic_DNA"/>
</dbReference>
<dbReference type="PANTHER" id="PTHR11712">
    <property type="entry name" value="POLYKETIDE SYNTHASE-RELATED"/>
    <property type="match status" value="1"/>
</dbReference>
<dbReference type="AlphaFoldDB" id="A0A6V8LG49"/>
<keyword evidence="2 3" id="KW-0808">Transferase</keyword>
<feature type="domain" description="Ketosynthase family 3 (KS3)" evidence="4">
    <location>
        <begin position="1"/>
        <end position="374"/>
    </location>
</feature>
<evidence type="ECO:0000313" key="5">
    <source>
        <dbReference type="EMBL" id="GFJ91615.1"/>
    </source>
</evidence>
<dbReference type="Proteomes" id="UP000482960">
    <property type="component" value="Unassembled WGS sequence"/>
</dbReference>
<dbReference type="Pfam" id="PF00109">
    <property type="entry name" value="ketoacyl-synt"/>
    <property type="match status" value="1"/>
</dbReference>
<protein>
    <submittedName>
        <fullName evidence="5">Beta-ACP synthase</fullName>
    </submittedName>
</protein>
<organism evidence="5 6">
    <name type="scientific">Phytohabitans rumicis</name>
    <dbReference type="NCBI Taxonomy" id="1076125"/>
    <lineage>
        <taxon>Bacteria</taxon>
        <taxon>Bacillati</taxon>
        <taxon>Actinomycetota</taxon>
        <taxon>Actinomycetes</taxon>
        <taxon>Micromonosporales</taxon>
        <taxon>Micromonosporaceae</taxon>
    </lineage>
</organism>
<evidence type="ECO:0000256" key="3">
    <source>
        <dbReference type="RuleBase" id="RU003694"/>
    </source>
</evidence>